<evidence type="ECO:0000313" key="5">
    <source>
        <dbReference type="Proteomes" id="UP000198341"/>
    </source>
</evidence>
<dbReference type="GO" id="GO:0005737">
    <property type="term" value="C:cytoplasm"/>
    <property type="evidence" value="ECO:0007669"/>
    <property type="project" value="TreeGrafter"/>
</dbReference>
<dbReference type="InterPro" id="IPR041667">
    <property type="entry name" value="Cupin_8"/>
</dbReference>
<dbReference type="SUPFAM" id="SSF51197">
    <property type="entry name" value="Clavaminate synthase-like"/>
    <property type="match status" value="1"/>
</dbReference>
<evidence type="ECO:0000256" key="1">
    <source>
        <dbReference type="ARBA" id="ARBA00006801"/>
    </source>
</evidence>
<dbReference type="GO" id="GO:0036139">
    <property type="term" value="F:peptidyl-histidine dioxygenase activity"/>
    <property type="evidence" value="ECO:0007669"/>
    <property type="project" value="TreeGrafter"/>
</dbReference>
<dbReference type="GeneID" id="19012745"/>
<comment type="similarity">
    <text evidence="1">Belongs to the JARID1 histone demethylase family.</text>
</comment>
<evidence type="ECO:0000313" key="4">
    <source>
        <dbReference type="EMBL" id="CCO18592.1"/>
    </source>
</evidence>
<accession>K8EK35</accession>
<feature type="domain" description="JmjC" evidence="3">
    <location>
        <begin position="290"/>
        <end position="453"/>
    </location>
</feature>
<dbReference type="OrthoDB" id="47172at2759"/>
<dbReference type="eggNOG" id="KOG2132">
    <property type="taxonomic scope" value="Eukaryota"/>
</dbReference>
<dbReference type="InterPro" id="IPR014710">
    <property type="entry name" value="RmlC-like_jellyroll"/>
</dbReference>
<dbReference type="PROSITE" id="PS51184">
    <property type="entry name" value="JMJC"/>
    <property type="match status" value="1"/>
</dbReference>
<dbReference type="GO" id="GO:0071532">
    <property type="term" value="F:ankyrin repeat binding"/>
    <property type="evidence" value="ECO:0007669"/>
    <property type="project" value="TreeGrafter"/>
</dbReference>
<evidence type="ECO:0000256" key="2">
    <source>
        <dbReference type="SAM" id="MobiDB-lite"/>
    </source>
</evidence>
<dbReference type="EMBL" id="FO082268">
    <property type="protein sequence ID" value="CCO18592.1"/>
    <property type="molecule type" value="Genomic_DNA"/>
</dbReference>
<dbReference type="GO" id="GO:0036140">
    <property type="term" value="F:[protein]-asparagine 3-dioxygenase activity"/>
    <property type="evidence" value="ECO:0007669"/>
    <property type="project" value="TreeGrafter"/>
</dbReference>
<gene>
    <name evidence="4" type="ordered locus">Bathy11g00590</name>
</gene>
<protein>
    <recommendedName>
        <fullName evidence="3">JmjC domain-containing protein</fullName>
    </recommendedName>
</protein>
<proteinExistence type="inferred from homology"/>
<dbReference type="InterPro" id="IPR003347">
    <property type="entry name" value="JmjC_dom"/>
</dbReference>
<reference evidence="4 5" key="1">
    <citation type="submission" date="2011-10" db="EMBL/GenBank/DDBJ databases">
        <authorList>
            <person name="Genoscope - CEA"/>
        </authorList>
    </citation>
    <scope>NUCLEOTIDE SEQUENCE [LARGE SCALE GENOMIC DNA]</scope>
    <source>
        <strain evidence="4 5">RCC 1105</strain>
    </source>
</reference>
<organism evidence="4 5">
    <name type="scientific">Bathycoccus prasinos</name>
    <dbReference type="NCBI Taxonomy" id="41875"/>
    <lineage>
        <taxon>Eukaryota</taxon>
        <taxon>Viridiplantae</taxon>
        <taxon>Chlorophyta</taxon>
        <taxon>Mamiellophyceae</taxon>
        <taxon>Mamiellales</taxon>
        <taxon>Bathycoccaceae</taxon>
        <taxon>Bathycoccus</taxon>
    </lineage>
</organism>
<dbReference type="PANTHER" id="PTHR12461">
    <property type="entry name" value="HYPOXIA-INDUCIBLE FACTOR 1 ALPHA INHIBITOR-RELATED"/>
    <property type="match status" value="1"/>
</dbReference>
<dbReference type="Proteomes" id="UP000198341">
    <property type="component" value="Chromosome 11"/>
</dbReference>
<dbReference type="Pfam" id="PF13621">
    <property type="entry name" value="Cupin_8"/>
    <property type="match status" value="1"/>
</dbReference>
<evidence type="ECO:0000259" key="3">
    <source>
        <dbReference type="PROSITE" id="PS51184"/>
    </source>
</evidence>
<dbReference type="GO" id="GO:0045746">
    <property type="term" value="P:negative regulation of Notch signaling pathway"/>
    <property type="evidence" value="ECO:0007669"/>
    <property type="project" value="TreeGrafter"/>
</dbReference>
<dbReference type="KEGG" id="bpg:Bathy11g00590"/>
<feature type="region of interest" description="Disordered" evidence="2">
    <location>
        <begin position="26"/>
        <end position="46"/>
    </location>
</feature>
<keyword evidence="5" id="KW-1185">Reference proteome</keyword>
<dbReference type="Gene3D" id="2.60.120.10">
    <property type="entry name" value="Jelly Rolls"/>
    <property type="match status" value="1"/>
</dbReference>
<dbReference type="GO" id="GO:0005634">
    <property type="term" value="C:nucleus"/>
    <property type="evidence" value="ECO:0007669"/>
    <property type="project" value="TreeGrafter"/>
</dbReference>
<name>K8EK35_9CHLO</name>
<dbReference type="RefSeq" id="XP_007510247.1">
    <property type="nucleotide sequence ID" value="XM_007510185.1"/>
</dbReference>
<sequence>MTATTTNNNGDDDDEKSENDLESLLRNQIRSKKLNEKRTTSNKFGNGILQPRKAQIERGIDTIAAAIVPPLRINDVSHEDFELGAVATDPPLRFPKSLLSDLTNIPFACDLEKEKEETRTSCVISRCDLNARDIRRKNKVMDAMLRGEPVLLRNSGVVGKLDAKFNADSKIGLAQVWNFDHLAKILGVPDDGGNGAPTHTWKCFVCPSDKHRFIEHDESKNILGSDYYVREPETQSLDCTFHEFVQCARAWKDKSIYFESVLTKDSISRKTMSSSNVMEKGIFDSKIGPLAIGDLESLFDWKWFQSLLSFQRFGSILSMKLSAGCRDSLRPSRYSLEDSFIVQIHGRRRILLINPDQTYKGMYPYPIAHPYDKFSMVDLDDVNDGQFPNFSGVRGMTCILEPGDILYIPSGWWRHEHGLCAEHVALEISVAAGQRVRSDESLEILVSRDLERRVGEVVGAGNIKHWLQIIGSAEETDWIDLGTVRGYQRISMTQMVRDEIDLNLGSGKWSEFLKRMIDGRLDPTPWLNIKFREPLYISDATERVEDTRNEIEKKFPEFYVQKLRLDGYNAEHTPMTVFNPEHPETIAPRK</sequence>
<dbReference type="PANTHER" id="PTHR12461:SF105">
    <property type="entry name" value="HYPOXIA-INDUCIBLE FACTOR 1-ALPHA INHIBITOR"/>
    <property type="match status" value="1"/>
</dbReference>
<dbReference type="AlphaFoldDB" id="K8EK35"/>